<dbReference type="InterPro" id="IPR016181">
    <property type="entry name" value="Acyl_CoA_acyltransferase"/>
</dbReference>
<dbReference type="RefSeq" id="WP_092686541.1">
    <property type="nucleotide sequence ID" value="NZ_FNBK01000001.1"/>
</dbReference>
<dbReference type="Pfam" id="PF00583">
    <property type="entry name" value="Acetyltransf_1"/>
    <property type="match status" value="1"/>
</dbReference>
<gene>
    <name evidence="4" type="ORF">SAMN05216218_101142</name>
</gene>
<evidence type="ECO:0000256" key="2">
    <source>
        <dbReference type="ARBA" id="ARBA00023315"/>
    </source>
</evidence>
<dbReference type="PROSITE" id="PS51186">
    <property type="entry name" value="GNAT"/>
    <property type="match status" value="1"/>
</dbReference>
<dbReference type="GO" id="GO:0016747">
    <property type="term" value="F:acyltransferase activity, transferring groups other than amino-acyl groups"/>
    <property type="evidence" value="ECO:0007669"/>
    <property type="project" value="InterPro"/>
</dbReference>
<dbReference type="SUPFAM" id="SSF55729">
    <property type="entry name" value="Acyl-CoA N-acyltransferases (Nat)"/>
    <property type="match status" value="1"/>
</dbReference>
<accession>A0A1G7FDA0</accession>
<dbReference type="OrthoDB" id="38613at2157"/>
<feature type="domain" description="N-acetyltransferase" evidence="3">
    <location>
        <begin position="1"/>
        <end position="167"/>
    </location>
</feature>
<dbReference type="AlphaFoldDB" id="A0A1G7FDA0"/>
<evidence type="ECO:0000256" key="1">
    <source>
        <dbReference type="ARBA" id="ARBA00022679"/>
    </source>
</evidence>
<evidence type="ECO:0000259" key="3">
    <source>
        <dbReference type="PROSITE" id="PS51186"/>
    </source>
</evidence>
<dbReference type="Gene3D" id="3.40.630.30">
    <property type="match status" value="1"/>
</dbReference>
<dbReference type="InterPro" id="IPR050832">
    <property type="entry name" value="Bact_Acetyltransf"/>
</dbReference>
<keyword evidence="5" id="KW-1185">Reference proteome</keyword>
<dbReference type="InterPro" id="IPR000182">
    <property type="entry name" value="GNAT_dom"/>
</dbReference>
<name>A0A1G7FDA0_9EURY</name>
<evidence type="ECO:0000313" key="5">
    <source>
        <dbReference type="Proteomes" id="UP000199076"/>
    </source>
</evidence>
<keyword evidence="1 4" id="KW-0808">Transferase</keyword>
<keyword evidence="2" id="KW-0012">Acyltransferase</keyword>
<dbReference type="PANTHER" id="PTHR43877">
    <property type="entry name" value="AMINOALKYLPHOSPHONATE N-ACETYLTRANSFERASE-RELATED-RELATED"/>
    <property type="match status" value="1"/>
</dbReference>
<dbReference type="Proteomes" id="UP000199076">
    <property type="component" value="Unassembled WGS sequence"/>
</dbReference>
<evidence type="ECO:0000313" key="4">
    <source>
        <dbReference type="EMBL" id="SDE73919.1"/>
    </source>
</evidence>
<dbReference type="CDD" id="cd04301">
    <property type="entry name" value="NAT_SF"/>
    <property type="match status" value="1"/>
</dbReference>
<sequence length="167" mass="18273">MNVERANTDAADAIADLWVDLAEEQRDVGSHLQAAENRDMIGENVRRAIVADGLYVAVAEADDEFDADPGTMLGFVMFSAGSELLATTATRGTIENLYVRPEYRDQGIGGELLATAEEQLAARGVDAVKLEVLAANEAARRFYRRHGYDPHRVQLEKPVESDNHSKG</sequence>
<reference evidence="5" key="1">
    <citation type="submission" date="2016-10" db="EMBL/GenBank/DDBJ databases">
        <authorList>
            <person name="Varghese N."/>
            <person name="Submissions S."/>
        </authorList>
    </citation>
    <scope>NUCLEOTIDE SEQUENCE [LARGE SCALE GENOMIC DNA]</scope>
    <source>
        <strain evidence="5">IBRC-M 10760</strain>
    </source>
</reference>
<proteinExistence type="predicted"/>
<dbReference type="EMBL" id="FNBK01000001">
    <property type="protein sequence ID" value="SDE73919.1"/>
    <property type="molecule type" value="Genomic_DNA"/>
</dbReference>
<dbReference type="STRING" id="660518.SAMN05216218_101142"/>
<protein>
    <submittedName>
        <fullName evidence="4">Acetyltransferase (GNAT) family protein</fullName>
    </submittedName>
</protein>
<organism evidence="4 5">
    <name type="scientific">Halorientalis regularis</name>
    <dbReference type="NCBI Taxonomy" id="660518"/>
    <lineage>
        <taxon>Archaea</taxon>
        <taxon>Methanobacteriati</taxon>
        <taxon>Methanobacteriota</taxon>
        <taxon>Stenosarchaea group</taxon>
        <taxon>Halobacteria</taxon>
        <taxon>Halobacteriales</taxon>
        <taxon>Haloarculaceae</taxon>
        <taxon>Halorientalis</taxon>
    </lineage>
</organism>